<sequence length="29" mass="3233">MTCVPKVPDIALHVARDDCTLEFIKAECN</sequence>
<name>D3B0Z5_HETP5</name>
<protein>
    <submittedName>
        <fullName evidence="1">Uncharacterized protein</fullName>
    </submittedName>
</protein>
<dbReference type="RefSeq" id="XP_020437079.1">
    <property type="nucleotide sequence ID" value="XM_020572962.1"/>
</dbReference>
<gene>
    <name evidence="1" type="ORF">PPL_01963</name>
</gene>
<keyword evidence="2" id="KW-1185">Reference proteome</keyword>
<dbReference type="Proteomes" id="UP000001396">
    <property type="component" value="Unassembled WGS sequence"/>
</dbReference>
<evidence type="ECO:0000313" key="1">
    <source>
        <dbReference type="EMBL" id="EFA84969.1"/>
    </source>
</evidence>
<organism evidence="1 2">
    <name type="scientific">Heterostelium pallidum (strain ATCC 26659 / Pp 5 / PN500)</name>
    <name type="common">Cellular slime mold</name>
    <name type="synonym">Polysphondylium pallidum</name>
    <dbReference type="NCBI Taxonomy" id="670386"/>
    <lineage>
        <taxon>Eukaryota</taxon>
        <taxon>Amoebozoa</taxon>
        <taxon>Evosea</taxon>
        <taxon>Eumycetozoa</taxon>
        <taxon>Dictyostelia</taxon>
        <taxon>Acytosteliales</taxon>
        <taxon>Acytosteliaceae</taxon>
        <taxon>Heterostelium</taxon>
    </lineage>
</organism>
<dbReference type="AlphaFoldDB" id="D3B0Z5"/>
<dbReference type="InParanoid" id="D3B0Z5"/>
<comment type="caution">
    <text evidence="1">The sequence shown here is derived from an EMBL/GenBank/DDBJ whole genome shotgun (WGS) entry which is preliminary data.</text>
</comment>
<dbReference type="EMBL" id="ADBJ01000008">
    <property type="protein sequence ID" value="EFA84969.1"/>
    <property type="molecule type" value="Genomic_DNA"/>
</dbReference>
<dbReference type="GeneID" id="31357489"/>
<reference evidence="1 2" key="1">
    <citation type="journal article" date="2011" name="Genome Res.">
        <title>Phylogeny-wide analysis of social amoeba genomes highlights ancient origins for complex intercellular communication.</title>
        <authorList>
            <person name="Heidel A.J."/>
            <person name="Lawal H.M."/>
            <person name="Felder M."/>
            <person name="Schilde C."/>
            <person name="Helps N.R."/>
            <person name="Tunggal B."/>
            <person name="Rivero F."/>
            <person name="John U."/>
            <person name="Schleicher M."/>
            <person name="Eichinger L."/>
            <person name="Platzer M."/>
            <person name="Noegel A.A."/>
            <person name="Schaap P."/>
            <person name="Gloeckner G."/>
        </authorList>
    </citation>
    <scope>NUCLEOTIDE SEQUENCE [LARGE SCALE GENOMIC DNA]</scope>
    <source>
        <strain evidence="2">ATCC 26659 / Pp 5 / PN500</strain>
    </source>
</reference>
<accession>D3B0Z5</accession>
<proteinExistence type="predicted"/>
<evidence type="ECO:0000313" key="2">
    <source>
        <dbReference type="Proteomes" id="UP000001396"/>
    </source>
</evidence>